<feature type="compositionally biased region" description="Gly residues" evidence="1">
    <location>
        <begin position="34"/>
        <end position="45"/>
    </location>
</feature>
<feature type="region of interest" description="Disordered" evidence="1">
    <location>
        <begin position="299"/>
        <end position="321"/>
    </location>
</feature>
<organism evidence="2 3">
    <name type="scientific">Porphyra umbilicalis</name>
    <name type="common">Purple laver</name>
    <name type="synonym">Red alga</name>
    <dbReference type="NCBI Taxonomy" id="2786"/>
    <lineage>
        <taxon>Eukaryota</taxon>
        <taxon>Rhodophyta</taxon>
        <taxon>Bangiophyceae</taxon>
        <taxon>Bangiales</taxon>
        <taxon>Bangiaceae</taxon>
        <taxon>Porphyra</taxon>
    </lineage>
</organism>
<feature type="region of interest" description="Disordered" evidence="1">
    <location>
        <begin position="1"/>
        <end position="113"/>
    </location>
</feature>
<feature type="compositionally biased region" description="Gly residues" evidence="1">
    <location>
        <begin position="266"/>
        <end position="275"/>
    </location>
</feature>
<feature type="region of interest" description="Disordered" evidence="1">
    <location>
        <begin position="251"/>
        <end position="275"/>
    </location>
</feature>
<accession>A0A1X6P0L9</accession>
<keyword evidence="3" id="KW-1185">Reference proteome</keyword>
<dbReference type="Proteomes" id="UP000218209">
    <property type="component" value="Unassembled WGS sequence"/>
</dbReference>
<evidence type="ECO:0000313" key="2">
    <source>
        <dbReference type="EMBL" id="OSX74173.1"/>
    </source>
</evidence>
<feature type="region of interest" description="Disordered" evidence="1">
    <location>
        <begin position="384"/>
        <end position="485"/>
    </location>
</feature>
<gene>
    <name evidence="2" type="ORF">BU14_0303s0005</name>
</gene>
<feature type="compositionally biased region" description="Low complexity" evidence="1">
    <location>
        <begin position="86"/>
        <end position="98"/>
    </location>
</feature>
<protein>
    <submittedName>
        <fullName evidence="2">Uncharacterized protein</fullName>
    </submittedName>
</protein>
<dbReference type="AlphaFoldDB" id="A0A1X6P0L9"/>
<dbReference type="EMBL" id="KV918959">
    <property type="protein sequence ID" value="OSX74173.1"/>
    <property type="molecule type" value="Genomic_DNA"/>
</dbReference>
<feature type="compositionally biased region" description="Low complexity" evidence="1">
    <location>
        <begin position="397"/>
        <end position="412"/>
    </location>
</feature>
<feature type="region of interest" description="Disordered" evidence="1">
    <location>
        <begin position="622"/>
        <end position="673"/>
    </location>
</feature>
<evidence type="ECO:0000256" key="1">
    <source>
        <dbReference type="SAM" id="MobiDB-lite"/>
    </source>
</evidence>
<evidence type="ECO:0000313" key="3">
    <source>
        <dbReference type="Proteomes" id="UP000218209"/>
    </source>
</evidence>
<proteinExistence type="predicted"/>
<reference evidence="2 3" key="1">
    <citation type="submission" date="2017-03" db="EMBL/GenBank/DDBJ databases">
        <title>WGS assembly of Porphyra umbilicalis.</title>
        <authorList>
            <person name="Brawley S.H."/>
            <person name="Blouin N.A."/>
            <person name="Ficko-Blean E."/>
            <person name="Wheeler G.L."/>
            <person name="Lohr M."/>
            <person name="Goodson H.V."/>
            <person name="Jenkins J.W."/>
            <person name="Blaby-Haas C.E."/>
            <person name="Helliwell K.E."/>
            <person name="Chan C."/>
            <person name="Marriage T."/>
            <person name="Bhattacharya D."/>
            <person name="Klein A.S."/>
            <person name="Badis Y."/>
            <person name="Brodie J."/>
            <person name="Cao Y."/>
            <person name="Collen J."/>
            <person name="Dittami S.M."/>
            <person name="Gachon C.M."/>
            <person name="Green B.R."/>
            <person name="Karpowicz S."/>
            <person name="Kim J.W."/>
            <person name="Kudahl U."/>
            <person name="Lin S."/>
            <person name="Michel G."/>
            <person name="Mittag M."/>
            <person name="Olson B.J."/>
            <person name="Pangilinan J."/>
            <person name="Peng Y."/>
            <person name="Qiu H."/>
            <person name="Shu S."/>
            <person name="Singer J.T."/>
            <person name="Smith A.G."/>
            <person name="Sprecher B.N."/>
            <person name="Wagner V."/>
            <person name="Wang W."/>
            <person name="Wang Z.-Y."/>
            <person name="Yan J."/>
            <person name="Yarish C."/>
            <person name="Zoeuner-Riek S."/>
            <person name="Zhuang Y."/>
            <person name="Zou Y."/>
            <person name="Lindquist E.A."/>
            <person name="Grimwood J."/>
            <person name="Barry K."/>
            <person name="Rokhsar D.S."/>
            <person name="Schmutz J."/>
            <person name="Stiller J.W."/>
            <person name="Grossman A.R."/>
            <person name="Prochnik S.E."/>
        </authorList>
    </citation>
    <scope>NUCLEOTIDE SEQUENCE [LARGE SCALE GENOMIC DNA]</scope>
    <source>
        <strain evidence="2">4086291</strain>
    </source>
</reference>
<sequence length="762" mass="77991">MATRSAAAGDQAAAEARCGRTTPPAGAAPRAAVGAGGDGNAGGGTAVAPQPRRLLRAADGDDAAARPASPRRADEVGATRRGGCTRLPPARALAYPPRCQGRRSTHSAHGGPLRRAVAPRLRPSATAVAAAAAAVAVVGTTATAVLPAAGTLAALAPTPAPAPAATAATAADAAAADVLPRWRPVPAAVAAGQRWLPVKAAQAAAVAAVVASAAAAAAAVVASAAAAAAAPLAGDAPPRPWPAPAAAAAAKGCRGGGARSSDNVGCGRGGDGSGGSGRLNRAWCRVWLNDNHGRNTWRMGEPLSGGLKAQRPRTGHRWPPLTPPAYPLSAPLARGRHLPNRHHMVPGRQRAVSCGDHKDDSVAWLVLVSSYLCLWSENIWSAAACGDSHPPRRRPRSPGGAPARVAAAAAAWPHRRPPTRGRGNAGGRCGGPQWRRRARTPPAPARRARRRRRRGGPATRARPSAPPDARRAAAPSAPPRVEGCARAARRPRLPPVVYELGGQTVGTGTHWATAPPVGRAAHDGGMAPYSGVGAVTANRAVVPADTVAAGHSNSSVGSITGTVRGGHNGMTCPHLQCSFRSVSRMHDHAGSRRWCRRLVPREQALLFVARATVPPGGLSMARTASGGCSPTQRAAKLRPPSRPPPALSLPRHSPRRRRRGGGWASMPLGGGKRAHGAPCATWLPSADDVAMDAGAWRHLVRLPLPPSRLLGPGVGRLWRGPRLESTLLRVPARPGAWRSTLTRRRSAATTLGDYKTALGGLL</sequence>
<name>A0A1X6P0L9_PORUM</name>
<feature type="compositionally biased region" description="Basic residues" evidence="1">
    <location>
        <begin position="446"/>
        <end position="455"/>
    </location>
</feature>
<feature type="compositionally biased region" description="Low complexity" evidence="1">
    <location>
        <begin position="1"/>
        <end position="33"/>
    </location>
</feature>